<feature type="repeat" description="ANK" evidence="3">
    <location>
        <begin position="836"/>
        <end position="868"/>
    </location>
</feature>
<feature type="repeat" description="ANK" evidence="3">
    <location>
        <begin position="545"/>
        <end position="567"/>
    </location>
</feature>
<feature type="repeat" description="ANK" evidence="3">
    <location>
        <begin position="1231"/>
        <end position="1263"/>
    </location>
</feature>
<evidence type="ECO:0000313" key="7">
    <source>
        <dbReference type="Proteomes" id="UP000826661"/>
    </source>
</evidence>
<keyword evidence="1" id="KW-0677">Repeat</keyword>
<dbReference type="PRINTS" id="PR01415">
    <property type="entry name" value="ANKYRIN"/>
</dbReference>
<dbReference type="Gene3D" id="1.25.40.20">
    <property type="entry name" value="Ankyrin repeat-containing domain"/>
    <property type="match status" value="7"/>
</dbReference>
<feature type="repeat" description="ANK" evidence="3">
    <location>
        <begin position="426"/>
        <end position="458"/>
    </location>
</feature>
<dbReference type="InterPro" id="IPR001870">
    <property type="entry name" value="B30.2/SPRY"/>
</dbReference>
<dbReference type="Pfam" id="PF00622">
    <property type="entry name" value="SPRY"/>
    <property type="match status" value="1"/>
</dbReference>
<feature type="repeat" description="ANK" evidence="3">
    <location>
        <begin position="393"/>
        <end position="425"/>
    </location>
</feature>
<keyword evidence="7" id="KW-1185">Reference proteome</keyword>
<feature type="repeat" description="ANK" evidence="3">
    <location>
        <begin position="770"/>
        <end position="802"/>
    </location>
</feature>
<feature type="repeat" description="ANK" evidence="3">
    <location>
        <begin position="459"/>
        <end position="491"/>
    </location>
</feature>
<accession>A0A8G0L8B1</accession>
<dbReference type="SUPFAM" id="SSF49899">
    <property type="entry name" value="Concanavalin A-like lectins/glucanases"/>
    <property type="match status" value="1"/>
</dbReference>
<dbReference type="InterPro" id="IPR013320">
    <property type="entry name" value="ConA-like_dom_sf"/>
</dbReference>
<dbReference type="Gene3D" id="2.60.120.920">
    <property type="match status" value="1"/>
</dbReference>
<evidence type="ECO:0000256" key="4">
    <source>
        <dbReference type="SAM" id="MobiDB-lite"/>
    </source>
</evidence>
<dbReference type="Proteomes" id="UP000826661">
    <property type="component" value="Chromosome I"/>
</dbReference>
<dbReference type="CDD" id="cd12885">
    <property type="entry name" value="SPRY_RanBP_like"/>
    <property type="match status" value="1"/>
</dbReference>
<feature type="repeat" description="ANK" evidence="3">
    <location>
        <begin position="1038"/>
        <end position="1070"/>
    </location>
</feature>
<dbReference type="InterPro" id="IPR036770">
    <property type="entry name" value="Ankyrin_rpt-contain_sf"/>
</dbReference>
<evidence type="ECO:0000256" key="1">
    <source>
        <dbReference type="ARBA" id="ARBA00022737"/>
    </source>
</evidence>
<feature type="repeat" description="ANK" evidence="3">
    <location>
        <begin position="642"/>
        <end position="674"/>
    </location>
</feature>
<dbReference type="EMBL" id="CP075864">
    <property type="protein sequence ID" value="QYS95164.1"/>
    <property type="molecule type" value="Genomic_DNA"/>
</dbReference>
<dbReference type="Pfam" id="PF00023">
    <property type="entry name" value="Ank"/>
    <property type="match status" value="1"/>
</dbReference>
<protein>
    <submittedName>
        <fullName evidence="6">Protein SSH4</fullName>
    </submittedName>
</protein>
<dbReference type="InterPro" id="IPR044736">
    <property type="entry name" value="Gid1/RanBPM/SPLA_SPRY"/>
</dbReference>
<feature type="repeat" description="ANK" evidence="3">
    <location>
        <begin position="938"/>
        <end position="971"/>
    </location>
</feature>
<feature type="region of interest" description="Disordered" evidence="4">
    <location>
        <begin position="1458"/>
        <end position="1477"/>
    </location>
</feature>
<feature type="repeat" description="ANK" evidence="3">
    <location>
        <begin position="972"/>
        <end position="1004"/>
    </location>
</feature>
<dbReference type="SMART" id="SM00449">
    <property type="entry name" value="SPRY"/>
    <property type="match status" value="1"/>
</dbReference>
<dbReference type="InterPro" id="IPR051165">
    <property type="entry name" value="Multifunctional_ANK_Repeat"/>
</dbReference>
<dbReference type="PROSITE" id="PS50297">
    <property type="entry name" value="ANK_REP_REGION"/>
    <property type="match status" value="14"/>
</dbReference>
<feature type="repeat" description="ANK" evidence="3">
    <location>
        <begin position="492"/>
        <end position="513"/>
    </location>
</feature>
<dbReference type="SMART" id="SM00248">
    <property type="entry name" value="ANK"/>
    <property type="match status" value="29"/>
</dbReference>
<feature type="repeat" description="ANK" evidence="3">
    <location>
        <begin position="803"/>
        <end position="835"/>
    </location>
</feature>
<dbReference type="PROSITE" id="PS50188">
    <property type="entry name" value="B302_SPRY"/>
    <property type="match status" value="1"/>
</dbReference>
<dbReference type="InterPro" id="IPR002110">
    <property type="entry name" value="Ankyrin_rpt"/>
</dbReference>
<dbReference type="InterPro" id="IPR043136">
    <property type="entry name" value="B30.2/SPRY_sf"/>
</dbReference>
<dbReference type="SUPFAM" id="SSF48403">
    <property type="entry name" value="Ankyrin repeat"/>
    <property type="match status" value="4"/>
</dbReference>
<dbReference type="PANTHER" id="PTHR24123">
    <property type="entry name" value="ANKYRIN REPEAT-CONTAINING"/>
    <property type="match status" value="1"/>
</dbReference>
<feature type="repeat" description="ANK" evidence="3">
    <location>
        <begin position="1104"/>
        <end position="1136"/>
    </location>
</feature>
<dbReference type="PROSITE" id="PS50088">
    <property type="entry name" value="ANK_REPEAT"/>
    <property type="match status" value="16"/>
</dbReference>
<gene>
    <name evidence="6" type="ORF">H0G86_002474</name>
</gene>
<reference evidence="6 7" key="1">
    <citation type="journal article" date="2021" name="BMC Genomics">
        <title>Telomere-to-telomere genome assembly of asparaginase-producing Trichoderma simmonsii.</title>
        <authorList>
            <person name="Chung D."/>
            <person name="Kwon Y.M."/>
            <person name="Yang Y."/>
        </authorList>
    </citation>
    <scope>NUCLEOTIDE SEQUENCE [LARGE SCALE GENOMIC DNA]</scope>
    <source>
        <strain evidence="6 7">GH-Sj1</strain>
    </source>
</reference>
<feature type="domain" description="B30.2/SPRY" evidence="5">
    <location>
        <begin position="1458"/>
        <end position="1650"/>
    </location>
</feature>
<organism evidence="6 7">
    <name type="scientific">Trichoderma simmonsii</name>
    <dbReference type="NCBI Taxonomy" id="1491479"/>
    <lineage>
        <taxon>Eukaryota</taxon>
        <taxon>Fungi</taxon>
        <taxon>Dikarya</taxon>
        <taxon>Ascomycota</taxon>
        <taxon>Pezizomycotina</taxon>
        <taxon>Sordariomycetes</taxon>
        <taxon>Hypocreomycetidae</taxon>
        <taxon>Hypocreales</taxon>
        <taxon>Hypocreaceae</taxon>
        <taxon>Trichoderma</taxon>
    </lineage>
</organism>
<name>A0A8G0L8B1_9HYPO</name>
<evidence type="ECO:0000256" key="2">
    <source>
        <dbReference type="ARBA" id="ARBA00023043"/>
    </source>
</evidence>
<evidence type="ECO:0000256" key="3">
    <source>
        <dbReference type="PROSITE-ProRule" id="PRU00023"/>
    </source>
</evidence>
<dbReference type="InterPro" id="IPR003877">
    <property type="entry name" value="SPRY_dom"/>
</dbReference>
<sequence length="1706" mass="187711">MLQTTVTQSTISSVQKLLHNMPRTLNESYEQSFATLPQDGWLQSALRWIVLAVRPLSKQELAVAVALDESNGQPFELLKDYISVNIIADLLRVAGSLIKIIDNQVFPFHRTLRDYLSLSNILRGGCHGTQNLGCDKHADDDPHLKILTQCLDYVRNVERSSLESKIEPAYIYASEEAHPGALEAAGIVTQLAQQTAQGSPQGPTVFDTQQSFLNYACLYWPEHYKLLKGESKEVASQKVFQFLEEARRVTFWAREYTRSARSLLTQDVNLDTRLKIVCYFGLVDLLQSSFDSVKSDEVNSDEIRCALGLAAGQGHLEVVKFFTDNKITHDEALGLAAANGFDNVMSLLATKLSIEQTNKVGYTPLHQAACRGHQKVVHFLLSEQADLEKKTPQGLTALHVACQTGQTSIVQMLINNKANLTAEDKEGYDGLKLAAQAGFSEIVHELLNKGVDPRKPSKDGDTALHLAAKFGHPNTVDFLLEKLPDAVDRNKSKYSPLHLAAEAGYLNIVKKLLLNRKLYDIPEMTHVSDDESDSLETTFVFKLDDARTPLQLAAKNGHLYVVEELLRGLQNSPCNCAIALFLAATNGRSEVVLQLLGYGIPKIAVDTDRNTGLHNAAKAGHVHVVSFLSGVPDFIVDPKNGRDWTPLHMASASGNLETVEELLNLKANVKYVTDTNETPLQLAAAAGHRLTTRKLIRELHDTPKLRDEQGRIAFSLAAEHGHTAVAEELILAGVRLESPLHDGRLVAKCEILRILLRHEQWRCEEPAKGSLHTPLHLAVISNSLESVKLLLSASVDLNARDSDKKTPLFLAAEKGYGDIADTLILAGAELNADDKEGRTPLYVASFFGHLSIVQVLLGSKDPIRQVDVEKRASRGWTPLHAAHDNSQITKLLLRANATVDCRTQNTKSTPLSMAVIKYYSVAAILLQHKADPNVTDTDGETSVHRAVLCKKALRMVKLLASYGAKLDVQRKDKSTPLHLAANNGDLPLVDYLLKEGAVAENVSEMFGTALTAAAEGGNIAVAKRILTEGIDVNATGGAYHTALQAAAHNGRAAMVDLLLEKQANVNLRHGSNRTALEAAIEQGYWRIALNLLDHRAEFNATETEGTSPLQMAIRSSLGLIVQRLINDGADVNCDGSIEESPLCLAVVSEDESMFKMILEAKPNLRTKFKDGSSPLSCAVKRNKSSMVQALLDAGVRDQRALEDAVSIGNISIVDMFLKVLEKPISEIHIAGSRSLVHLSIEKGQVEVLRALVERGADLSVKDKYGRAVLAYAIYLGRDSIINYLLKLHDVDNNVIDVNDIDQYGLTPLGWAVIKQSACVRELIKKGGDVNHLDREGKTPLIYACITDQKETVQILIQGKADASVRDHRGRGALYWASRQASVEVFNSIRDILTKNDQYNERCAGALCAAIASRRNYFVDKLLQENPTIWKIPAGEGWTPIYTAKQYGNDDLVLRMRREGEEEGGEEEEISPKPDNYPTRWSDLDRSLELRLEEAGTVITVVGQPNNNIRTFAAVRADFAMVPIPELQNVYYFEVTIEKSGGPGSWGIGFTEEHTDLNTMLGWPESSWGYHGDDGDSFAEGLSRNYGPIYGEGAVIGCGINFDKNIAFYTKNGKILGQAFTDIRGKLYPAISVDKRMVGSRARTNFWKSNGPEFNYTGSLIALQTFTQSNSPYETLVREPNADGLEMELELKELSQENDAVIVNVSL</sequence>
<dbReference type="Pfam" id="PF12796">
    <property type="entry name" value="Ank_2"/>
    <property type="match status" value="9"/>
</dbReference>
<feature type="repeat" description="ANK" evidence="3">
    <location>
        <begin position="360"/>
        <end position="392"/>
    </location>
</feature>
<keyword evidence="2 3" id="KW-0040">ANK repeat</keyword>
<proteinExistence type="predicted"/>
<feature type="repeat" description="ANK" evidence="3">
    <location>
        <begin position="1335"/>
        <end position="1367"/>
    </location>
</feature>
<evidence type="ECO:0000259" key="5">
    <source>
        <dbReference type="PROSITE" id="PS50188"/>
    </source>
</evidence>
<evidence type="ECO:0000313" key="6">
    <source>
        <dbReference type="EMBL" id="QYS95164.1"/>
    </source>
</evidence>
<dbReference type="PANTHER" id="PTHR24123:SF33">
    <property type="entry name" value="PROTEIN HOS4"/>
    <property type="match status" value="1"/>
</dbReference>